<dbReference type="EMBL" id="HBUE01196182">
    <property type="protein sequence ID" value="CAG6527801.1"/>
    <property type="molecule type" value="Transcribed_RNA"/>
</dbReference>
<name>A0A8D8JTE8_CULPI</name>
<keyword evidence="1" id="KW-0812">Transmembrane</keyword>
<dbReference type="AlphaFoldDB" id="A0A8D8JTE8"/>
<keyword evidence="1" id="KW-0472">Membrane</keyword>
<feature type="transmembrane region" description="Helical" evidence="1">
    <location>
        <begin position="12"/>
        <end position="45"/>
    </location>
</feature>
<dbReference type="EMBL" id="HBUE01302182">
    <property type="protein sequence ID" value="CAG6579524.1"/>
    <property type="molecule type" value="Transcribed_RNA"/>
</dbReference>
<reference evidence="2" key="1">
    <citation type="submission" date="2021-05" db="EMBL/GenBank/DDBJ databases">
        <authorList>
            <person name="Alioto T."/>
            <person name="Alioto T."/>
            <person name="Gomez Garrido J."/>
        </authorList>
    </citation>
    <scope>NUCLEOTIDE SEQUENCE</scope>
</reference>
<feature type="transmembrane region" description="Helical" evidence="1">
    <location>
        <begin position="78"/>
        <end position="101"/>
    </location>
</feature>
<proteinExistence type="predicted"/>
<evidence type="ECO:0000256" key="1">
    <source>
        <dbReference type="SAM" id="Phobius"/>
    </source>
</evidence>
<protein>
    <submittedName>
        <fullName evidence="2">(northern house mosquito) hypothetical protein</fullName>
    </submittedName>
</protein>
<evidence type="ECO:0000313" key="2">
    <source>
        <dbReference type="EMBL" id="CAG6579524.1"/>
    </source>
</evidence>
<keyword evidence="1" id="KW-1133">Transmembrane helix</keyword>
<accession>A0A8D8JTE8</accession>
<sequence length="144" mass="16484">MLIMLRLLRMMLLLMVDVIVVDWLLLSMQVVILLLLVNVIVLDIIRLGNPRLLILLVLRTSLESQGLSLNLLHFPVRLLLLISMSYVVHCITTRFMVYRGLPHIRVIAKGRQTLVPAITFLDVILAGFFSQTTGEECQHNTQRK</sequence>
<organism evidence="2">
    <name type="scientific">Culex pipiens</name>
    <name type="common">House mosquito</name>
    <dbReference type="NCBI Taxonomy" id="7175"/>
    <lineage>
        <taxon>Eukaryota</taxon>
        <taxon>Metazoa</taxon>
        <taxon>Ecdysozoa</taxon>
        <taxon>Arthropoda</taxon>
        <taxon>Hexapoda</taxon>
        <taxon>Insecta</taxon>
        <taxon>Pterygota</taxon>
        <taxon>Neoptera</taxon>
        <taxon>Endopterygota</taxon>
        <taxon>Diptera</taxon>
        <taxon>Nematocera</taxon>
        <taxon>Culicoidea</taxon>
        <taxon>Culicidae</taxon>
        <taxon>Culicinae</taxon>
        <taxon>Culicini</taxon>
        <taxon>Culex</taxon>
        <taxon>Culex</taxon>
    </lineage>
</organism>